<evidence type="ECO:0008006" key="4">
    <source>
        <dbReference type="Google" id="ProtNLM"/>
    </source>
</evidence>
<keyword evidence="3" id="KW-1185">Reference proteome</keyword>
<dbReference type="EMBL" id="FTOH01000001">
    <property type="protein sequence ID" value="SIS45678.1"/>
    <property type="molecule type" value="Genomic_DNA"/>
</dbReference>
<evidence type="ECO:0000313" key="2">
    <source>
        <dbReference type="EMBL" id="SIS45678.1"/>
    </source>
</evidence>
<reference evidence="3" key="1">
    <citation type="submission" date="2017-01" db="EMBL/GenBank/DDBJ databases">
        <authorList>
            <person name="Varghese N."/>
            <person name="Submissions S."/>
        </authorList>
    </citation>
    <scope>NUCLEOTIDE SEQUENCE [LARGE SCALE GENOMIC DNA]</scope>
    <source>
        <strain evidence="3">DSM 24913</strain>
    </source>
</reference>
<organism evidence="2 3">
    <name type="scientific">Thalassolituus maritimus</name>
    <dbReference type="NCBI Taxonomy" id="484498"/>
    <lineage>
        <taxon>Bacteria</taxon>
        <taxon>Pseudomonadati</taxon>
        <taxon>Pseudomonadota</taxon>
        <taxon>Gammaproteobacteria</taxon>
        <taxon>Oceanospirillales</taxon>
        <taxon>Oceanospirillaceae</taxon>
        <taxon>Thalassolituus</taxon>
    </lineage>
</organism>
<dbReference type="RefSeq" id="WP_076514090.1">
    <property type="nucleotide sequence ID" value="NZ_FTOH01000001.1"/>
</dbReference>
<feature type="chain" id="PRO_5012184836" description="DUF3034 domain-containing protein" evidence="1">
    <location>
        <begin position="20"/>
        <end position="282"/>
    </location>
</feature>
<keyword evidence="1" id="KW-0732">Signal</keyword>
<dbReference type="InterPro" id="IPR021393">
    <property type="entry name" value="DUF3034"/>
</dbReference>
<feature type="signal peptide" evidence="1">
    <location>
        <begin position="1"/>
        <end position="19"/>
    </location>
</feature>
<dbReference type="OrthoDB" id="9126735at2"/>
<dbReference type="AlphaFoldDB" id="A0A1N7J8J9"/>
<accession>A0A1N7J8J9</accession>
<dbReference type="STRING" id="484498.SAMN05421686_101478"/>
<sequence length="282" mass="30119">MKTKLITLTAVAISTLAVADVNAGSRLIATSGVTQLEGGAGGGLTPWAVISGYADEGEYSIGAFHTSTDVQDFRLKVNGVSASYDNRFEISAALQSFEIKGVAGDLRQEIYGAKYRIYGDAIYSALPQVAAGIQYKRLLDGDIADAVGAEDSDSGIDYYVSATKVHLAAVAGYHFLWNATLRATQANQMGLLGYGGDDESGYTLQPEVSALVLLTDDLALGAEYRKKPDNLSAFDEDSFSDLFVAWFPNKNVNLTLAYADLGSIAGSEDQDGFYFSISSWFK</sequence>
<dbReference type="Proteomes" id="UP000185639">
    <property type="component" value="Unassembled WGS sequence"/>
</dbReference>
<evidence type="ECO:0000313" key="3">
    <source>
        <dbReference type="Proteomes" id="UP000185639"/>
    </source>
</evidence>
<protein>
    <recommendedName>
        <fullName evidence="4">DUF3034 domain-containing protein</fullName>
    </recommendedName>
</protein>
<name>A0A1N7J8J9_9GAMM</name>
<proteinExistence type="predicted"/>
<evidence type="ECO:0000256" key="1">
    <source>
        <dbReference type="SAM" id="SignalP"/>
    </source>
</evidence>
<gene>
    <name evidence="2" type="ORF">SAMN05421686_101478</name>
</gene>
<dbReference type="Pfam" id="PF11231">
    <property type="entry name" value="DUF3034"/>
    <property type="match status" value="1"/>
</dbReference>